<feature type="modified residue" description="N6-(pyridoxal phosphate)lysine" evidence="10">
    <location>
        <position position="684"/>
    </location>
</feature>
<keyword evidence="5 11" id="KW-0328">Glycosyltransferase</keyword>
<feature type="region of interest" description="Disordered" evidence="12">
    <location>
        <begin position="1"/>
        <end position="20"/>
    </location>
</feature>
<comment type="function">
    <text evidence="9">Phosphorylase is an important allosteric enzyme in carbohydrate metabolism. Enzymes from different sources differ in their regulatory mechanisms and in their natural substrates. However, all known phosphorylases share catalytic and structural properties.</text>
</comment>
<dbReference type="PANTHER" id="PTHR11468">
    <property type="entry name" value="GLYCOGEN PHOSPHORYLASE"/>
    <property type="match status" value="1"/>
</dbReference>
<evidence type="ECO:0000256" key="8">
    <source>
        <dbReference type="ARBA" id="ARBA00023277"/>
    </source>
</evidence>
<dbReference type="InterPro" id="IPR035090">
    <property type="entry name" value="Pyridoxal_P_attach_site"/>
</dbReference>
<evidence type="ECO:0000256" key="3">
    <source>
        <dbReference type="ARBA" id="ARBA00006047"/>
    </source>
</evidence>
<evidence type="ECO:0000256" key="7">
    <source>
        <dbReference type="ARBA" id="ARBA00022898"/>
    </source>
</evidence>
<dbReference type="PIRSF" id="PIRSF000460">
    <property type="entry name" value="Pprylas_GlgP"/>
    <property type="match status" value="1"/>
</dbReference>
<evidence type="ECO:0000256" key="5">
    <source>
        <dbReference type="ARBA" id="ARBA00022676"/>
    </source>
</evidence>
<keyword evidence="14" id="KW-1185">Reference proteome</keyword>
<evidence type="ECO:0000256" key="1">
    <source>
        <dbReference type="ARBA" id="ARBA00001275"/>
    </source>
</evidence>
<dbReference type="GO" id="GO:0030170">
    <property type="term" value="F:pyridoxal phosphate binding"/>
    <property type="evidence" value="ECO:0007669"/>
    <property type="project" value="InterPro"/>
</dbReference>
<comment type="similarity">
    <text evidence="3 11">Belongs to the glycogen phosphorylase family.</text>
</comment>
<keyword evidence="7 10" id="KW-0663">Pyridoxal phosphate</keyword>
<comment type="cofactor">
    <cofactor evidence="2 11">
        <name>pyridoxal 5'-phosphate</name>
        <dbReference type="ChEBI" id="CHEBI:597326"/>
    </cofactor>
</comment>
<evidence type="ECO:0000256" key="10">
    <source>
        <dbReference type="PIRSR" id="PIRSR000460-1"/>
    </source>
</evidence>
<comment type="function">
    <text evidence="11">Allosteric enzyme that catalyzes the rate-limiting step in glycogen catabolism, the phosphorolytic cleavage of glycogen to produce glucose-1-phosphate, and plays a central role in maintaining cellular and organismal glucose homeostasis.</text>
</comment>
<accession>A0A840UTB6</accession>
<dbReference type="SUPFAM" id="SSF53756">
    <property type="entry name" value="UDP-Glycosyltransferase/glycogen phosphorylase"/>
    <property type="match status" value="1"/>
</dbReference>
<keyword evidence="6 11" id="KW-0808">Transferase</keyword>
<dbReference type="Pfam" id="PF00343">
    <property type="entry name" value="Phosphorylase"/>
    <property type="match status" value="1"/>
</dbReference>
<dbReference type="FunFam" id="3.40.50.2000:FF:000002">
    <property type="entry name" value="Alpha-1,4 glucan phosphorylase"/>
    <property type="match status" value="1"/>
</dbReference>
<dbReference type="EMBL" id="JACHEO010000026">
    <property type="protein sequence ID" value="MBB5349437.1"/>
    <property type="molecule type" value="Genomic_DNA"/>
</dbReference>
<sequence length="836" mass="95549">MKKKLQKVESQSDSGKDAPSCPEVFFKTNTEAIKDNIIHHLMSFQGRDPERSGPTDVYKSLAYTMRDIMVEKWISTQKTFYAKKKKRVYYLSLEFLIGRSLGNSLVNLGIMEDAKKAIEGLGFDMSEIRDQEEDAGLGNGGLGRLAACFMDSIATLKIPAYGYGIRYEYGLFYQQLIDGYQVETPDNWLRYGTPWEFERRVPVFPVRFYGNVTGYLDDNGRYRAKWVNTTDVMAMPCDILVPGYRNDHVINMRLWTARASRDFDLGFFSQGDYISAVQSKVSSETISKVLYPPDHNLAGQELRLKQQYFFVAATLQDVIRRFKKNNREGFGKFSDAVAIQLNDTHPSIAIPELMRMLLDIEGLTWEEAWDICVKTFAYTNHTLMSEALEKWTVDLLGRVLPRHLEIIYEINRRFLEAVAQSYPGDINRLRNMSIIEEGPPKMVRMAHLAIVGSHSVNGVAALHTRLLKDRLFHDFHRFYPGKFNNKTNGITPRRWLLQANPELAALIGEHIGDDWVTDLAQLRRLEPCADDPEFRRRWQDVKRANKVRLAEYVKDLCSLAIDPDSMFDVQVKRIHEYKRQLLNALHVIHLYHRILRNGGEEIASRTVIFGGKAAPSYWRAKLIIKLITSIADVINNDPRIFGRLKVVFLPNYTVSQAEKIIPAADLSEQISTAGTEASGTGNMKFALNGALTIGTLDGANIEIREEVGEDNIFIFGMTAEEAEYERLNISRTPLQICQANAEINDVIESLRNGCFSPGNRDLFMPLVESLMNKYDPYLLLLDLESYIQCQHRVNAAFLDPEEWTRMAILNVARMGKFSTDRTIREYSEEIWGIPVA</sequence>
<dbReference type="GO" id="GO:0008184">
    <property type="term" value="F:glycogen phosphorylase activity"/>
    <property type="evidence" value="ECO:0007669"/>
    <property type="project" value="InterPro"/>
</dbReference>
<dbReference type="InterPro" id="IPR011833">
    <property type="entry name" value="Glycg_phsphrylas"/>
</dbReference>
<protein>
    <recommendedName>
        <fullName evidence="11">Alpha-1,4 glucan phosphorylase</fullName>
        <ecNumber evidence="11">2.4.1.1</ecNumber>
    </recommendedName>
</protein>
<dbReference type="InterPro" id="IPR000811">
    <property type="entry name" value="Glyco_trans_35"/>
</dbReference>
<evidence type="ECO:0000256" key="11">
    <source>
        <dbReference type="RuleBase" id="RU000587"/>
    </source>
</evidence>
<dbReference type="PROSITE" id="PS00102">
    <property type="entry name" value="PHOSPHORYLASE"/>
    <property type="match status" value="1"/>
</dbReference>
<comment type="caution">
    <text evidence="13">The sequence shown here is derived from an EMBL/GenBank/DDBJ whole genome shotgun (WGS) entry which is preliminary data.</text>
</comment>
<dbReference type="GO" id="GO:0005737">
    <property type="term" value="C:cytoplasm"/>
    <property type="evidence" value="ECO:0007669"/>
    <property type="project" value="TreeGrafter"/>
</dbReference>
<evidence type="ECO:0000313" key="13">
    <source>
        <dbReference type="EMBL" id="MBB5349437.1"/>
    </source>
</evidence>
<dbReference type="Gene3D" id="3.40.50.2000">
    <property type="entry name" value="Glycogen Phosphorylase B"/>
    <property type="match status" value="2"/>
</dbReference>
<evidence type="ECO:0000313" key="14">
    <source>
        <dbReference type="Proteomes" id="UP000539642"/>
    </source>
</evidence>
<dbReference type="NCBIfam" id="TIGR02093">
    <property type="entry name" value="P_ylase"/>
    <property type="match status" value="1"/>
</dbReference>
<keyword evidence="8 11" id="KW-0119">Carbohydrate metabolism</keyword>
<proteinExistence type="inferred from homology"/>
<evidence type="ECO:0000256" key="6">
    <source>
        <dbReference type="ARBA" id="ARBA00022679"/>
    </source>
</evidence>
<keyword evidence="4" id="KW-0321">Glycogen metabolism</keyword>
<gene>
    <name evidence="13" type="ORF">HNQ81_003191</name>
</gene>
<evidence type="ECO:0000256" key="2">
    <source>
        <dbReference type="ARBA" id="ARBA00001933"/>
    </source>
</evidence>
<dbReference type="PANTHER" id="PTHR11468:SF3">
    <property type="entry name" value="GLYCOGEN PHOSPHORYLASE, LIVER FORM"/>
    <property type="match status" value="1"/>
</dbReference>
<comment type="catalytic activity">
    <reaction evidence="1 11">
        <text>[(1-&gt;4)-alpha-D-glucosyl](n) + phosphate = [(1-&gt;4)-alpha-D-glucosyl](n-1) + alpha-D-glucose 1-phosphate</text>
        <dbReference type="Rhea" id="RHEA:41732"/>
        <dbReference type="Rhea" id="RHEA-COMP:9584"/>
        <dbReference type="Rhea" id="RHEA-COMP:9586"/>
        <dbReference type="ChEBI" id="CHEBI:15444"/>
        <dbReference type="ChEBI" id="CHEBI:43474"/>
        <dbReference type="ChEBI" id="CHEBI:58601"/>
        <dbReference type="EC" id="2.4.1.1"/>
    </reaction>
</comment>
<reference evidence="13 14" key="1">
    <citation type="submission" date="2020-08" db="EMBL/GenBank/DDBJ databases">
        <title>Genomic Encyclopedia of Type Strains, Phase IV (KMG-IV): sequencing the most valuable type-strain genomes for metagenomic binning, comparative biology and taxonomic classification.</title>
        <authorList>
            <person name="Goeker M."/>
        </authorList>
    </citation>
    <scope>NUCLEOTIDE SEQUENCE [LARGE SCALE GENOMIC DNA]</scope>
    <source>
        <strain evidence="13 14">DSM 28570</strain>
    </source>
</reference>
<dbReference type="EC" id="2.4.1.1" evidence="11"/>
<evidence type="ECO:0000256" key="4">
    <source>
        <dbReference type="ARBA" id="ARBA00022600"/>
    </source>
</evidence>
<evidence type="ECO:0000256" key="12">
    <source>
        <dbReference type="SAM" id="MobiDB-lite"/>
    </source>
</evidence>
<dbReference type="GO" id="GO:0005980">
    <property type="term" value="P:glycogen catabolic process"/>
    <property type="evidence" value="ECO:0007669"/>
    <property type="project" value="TreeGrafter"/>
</dbReference>
<dbReference type="FunFam" id="3.40.50.2000:FF:000005">
    <property type="entry name" value="Alpha-1,4 glucan phosphorylase"/>
    <property type="match status" value="1"/>
</dbReference>
<dbReference type="Proteomes" id="UP000539642">
    <property type="component" value="Unassembled WGS sequence"/>
</dbReference>
<dbReference type="AlphaFoldDB" id="A0A840UTB6"/>
<dbReference type="CDD" id="cd04300">
    <property type="entry name" value="GT35_Glycogen_Phosphorylase"/>
    <property type="match status" value="1"/>
</dbReference>
<organism evidence="13 14">
    <name type="scientific">Desulfoprunum benzoelyticum</name>
    <dbReference type="NCBI Taxonomy" id="1506996"/>
    <lineage>
        <taxon>Bacteria</taxon>
        <taxon>Pseudomonadati</taxon>
        <taxon>Thermodesulfobacteriota</taxon>
        <taxon>Desulfobulbia</taxon>
        <taxon>Desulfobulbales</taxon>
        <taxon>Desulfobulbaceae</taxon>
        <taxon>Desulfoprunum</taxon>
    </lineage>
</organism>
<name>A0A840UTB6_9BACT</name>
<evidence type="ECO:0000256" key="9">
    <source>
        <dbReference type="ARBA" id="ARBA00025174"/>
    </source>
</evidence>
<dbReference type="RefSeq" id="WP_183352231.1">
    <property type="nucleotide sequence ID" value="NZ_JACHEO010000026.1"/>
</dbReference>